<feature type="transmembrane region" description="Helical" evidence="1">
    <location>
        <begin position="227"/>
        <end position="248"/>
    </location>
</feature>
<dbReference type="Proteomes" id="UP000515728">
    <property type="component" value="Chromosome"/>
</dbReference>
<dbReference type="AlphaFoldDB" id="A0A7G7MS02"/>
<feature type="transmembrane region" description="Helical" evidence="1">
    <location>
        <begin position="140"/>
        <end position="162"/>
    </location>
</feature>
<keyword evidence="1" id="KW-0472">Membrane</keyword>
<name>A0A7G7MS02_9PSEU</name>
<feature type="transmembrane region" description="Helical" evidence="1">
    <location>
        <begin position="21"/>
        <end position="43"/>
    </location>
</feature>
<reference evidence="2 3" key="1">
    <citation type="submission" date="2020-08" db="EMBL/GenBank/DDBJ databases">
        <authorList>
            <person name="Mo P."/>
        </authorList>
    </citation>
    <scope>NUCLEOTIDE SEQUENCE [LARGE SCALE GENOMIC DNA]</scope>
    <source>
        <strain evidence="2 3">CGMCC 4.1532</strain>
    </source>
</reference>
<dbReference type="InterPro" id="IPR010390">
    <property type="entry name" value="ABC-2_transporter-like"/>
</dbReference>
<dbReference type="PANTHER" id="PTHR36832">
    <property type="entry name" value="SLR1174 PROTEIN-RELATED"/>
    <property type="match status" value="1"/>
</dbReference>
<keyword evidence="3" id="KW-1185">Reference proteome</keyword>
<accession>A0A7G7MS02</accession>
<feature type="transmembrane region" description="Helical" evidence="1">
    <location>
        <begin position="113"/>
        <end position="134"/>
    </location>
</feature>
<protein>
    <submittedName>
        <fullName evidence="2">ABC-2 family transporter protein</fullName>
    </submittedName>
</protein>
<evidence type="ECO:0000313" key="2">
    <source>
        <dbReference type="EMBL" id="QNG55563.1"/>
    </source>
</evidence>
<gene>
    <name evidence="2" type="ORF">H6H00_12710</name>
</gene>
<dbReference type="Pfam" id="PF06182">
    <property type="entry name" value="ABC2_membrane_6"/>
    <property type="match status" value="1"/>
</dbReference>
<evidence type="ECO:0000313" key="3">
    <source>
        <dbReference type="Proteomes" id="UP000515728"/>
    </source>
</evidence>
<dbReference type="EMBL" id="CP060131">
    <property type="protein sequence ID" value="QNG55563.1"/>
    <property type="molecule type" value="Genomic_DNA"/>
</dbReference>
<feature type="transmembrane region" description="Helical" evidence="1">
    <location>
        <begin position="55"/>
        <end position="75"/>
    </location>
</feature>
<dbReference type="KEGG" id="ppel:H6H00_12710"/>
<feature type="transmembrane region" description="Helical" evidence="1">
    <location>
        <begin position="174"/>
        <end position="196"/>
    </location>
</feature>
<sequence>MSPYPQLVIAGFRRYATYRQAALAGLTTNVVFGLLRAAVLVAVLAERPVVAGYDVAAAVTFVWLGQGLLTVVVLWGDTELATRIRTGDVVVDLGRPWDLQAALLATDLGRAGFAVLARLVPPVVFGALFFPIRWPERPATWAFFAASVVLGVVVSFGVRFLLNASAFWLLDARGVLAVWGVVGGVLSGLLVPLAWFPGWARTALAFTPAPSLFQTPIDVFLERSAPLGALAGQAFWAVLLLAVGRVVLHRGSKRLVVQGG</sequence>
<evidence type="ECO:0000256" key="1">
    <source>
        <dbReference type="SAM" id="Phobius"/>
    </source>
</evidence>
<organism evidence="2 3">
    <name type="scientific">Pseudonocardia petroleophila</name>
    <dbReference type="NCBI Taxonomy" id="37331"/>
    <lineage>
        <taxon>Bacteria</taxon>
        <taxon>Bacillati</taxon>
        <taxon>Actinomycetota</taxon>
        <taxon>Actinomycetes</taxon>
        <taxon>Pseudonocardiales</taxon>
        <taxon>Pseudonocardiaceae</taxon>
        <taxon>Pseudonocardia</taxon>
    </lineage>
</organism>
<keyword evidence="1" id="KW-0812">Transmembrane</keyword>
<keyword evidence="1" id="KW-1133">Transmembrane helix</keyword>
<proteinExistence type="predicted"/>
<dbReference type="PANTHER" id="PTHR36832:SF2">
    <property type="entry name" value="INTEGRAL MEMBRANE PROTEIN"/>
    <property type="match status" value="1"/>
</dbReference>